<protein>
    <submittedName>
        <fullName evidence="3">Helix-turn-helix domain-containing protein</fullName>
    </submittedName>
</protein>
<keyword evidence="4" id="KW-1185">Reference proteome</keyword>
<organism evidence="3 4">
    <name type="scientific">Rhodanobacter lycopersici</name>
    <dbReference type="NCBI Taxonomy" id="3162487"/>
    <lineage>
        <taxon>Bacteria</taxon>
        <taxon>Pseudomonadati</taxon>
        <taxon>Pseudomonadota</taxon>
        <taxon>Gammaproteobacteria</taxon>
        <taxon>Lysobacterales</taxon>
        <taxon>Rhodanobacteraceae</taxon>
        <taxon>Rhodanobacter</taxon>
    </lineage>
</organism>
<dbReference type="Proteomes" id="UP001556220">
    <property type="component" value="Unassembled WGS sequence"/>
</dbReference>
<dbReference type="RefSeq" id="WP_367854004.1">
    <property type="nucleotide sequence ID" value="NZ_JBFOHK010000002.1"/>
</dbReference>
<evidence type="ECO:0000256" key="1">
    <source>
        <dbReference type="SAM" id="MobiDB-lite"/>
    </source>
</evidence>
<feature type="region of interest" description="Disordered" evidence="1">
    <location>
        <begin position="107"/>
        <end position="133"/>
    </location>
</feature>
<dbReference type="Pfam" id="PF12840">
    <property type="entry name" value="HTH_20"/>
    <property type="match status" value="1"/>
</dbReference>
<evidence type="ECO:0000313" key="4">
    <source>
        <dbReference type="Proteomes" id="UP001556220"/>
    </source>
</evidence>
<dbReference type="InterPro" id="IPR001845">
    <property type="entry name" value="HTH_ArsR_DNA-bd_dom"/>
</dbReference>
<feature type="domain" description="HTH arsR-type" evidence="2">
    <location>
        <begin position="16"/>
        <end position="98"/>
    </location>
</feature>
<accession>A0ABV3QDM9</accession>
<dbReference type="Gene3D" id="1.10.10.10">
    <property type="entry name" value="Winged helix-like DNA-binding domain superfamily/Winged helix DNA-binding domain"/>
    <property type="match status" value="1"/>
</dbReference>
<sequence length="133" mass="14535">MRPLFHPSIDDVTVEGILHALSDPVRVSIYARLAGLNCAAACTAFQQAGDRVIPKSSLSQHFRVLREAGLVRSERSGVEMHNTTRCGEIEQRFPGLIPAILNAHRMQAAGTPSSRPPRRRTATAAVRKKAKGR</sequence>
<evidence type="ECO:0000259" key="2">
    <source>
        <dbReference type="SMART" id="SM00418"/>
    </source>
</evidence>
<dbReference type="SMART" id="SM00418">
    <property type="entry name" value="HTH_ARSR"/>
    <property type="match status" value="1"/>
</dbReference>
<comment type="caution">
    <text evidence="3">The sequence shown here is derived from an EMBL/GenBank/DDBJ whole genome shotgun (WGS) entry which is preliminary data.</text>
</comment>
<dbReference type="InterPro" id="IPR036390">
    <property type="entry name" value="WH_DNA-bd_sf"/>
</dbReference>
<evidence type="ECO:0000313" key="3">
    <source>
        <dbReference type="EMBL" id="MEW9571938.1"/>
    </source>
</evidence>
<feature type="compositionally biased region" description="Basic residues" evidence="1">
    <location>
        <begin position="116"/>
        <end position="133"/>
    </location>
</feature>
<name>A0ABV3QDM9_9GAMM</name>
<dbReference type="CDD" id="cd00090">
    <property type="entry name" value="HTH_ARSR"/>
    <property type="match status" value="1"/>
</dbReference>
<dbReference type="InterPro" id="IPR036388">
    <property type="entry name" value="WH-like_DNA-bd_sf"/>
</dbReference>
<dbReference type="SUPFAM" id="SSF46785">
    <property type="entry name" value="Winged helix' DNA-binding domain"/>
    <property type="match status" value="1"/>
</dbReference>
<proteinExistence type="predicted"/>
<dbReference type="InterPro" id="IPR011991">
    <property type="entry name" value="ArsR-like_HTH"/>
</dbReference>
<reference evidence="3 4" key="1">
    <citation type="submission" date="2024-06" db="EMBL/GenBank/DDBJ databases">
        <authorList>
            <person name="Woo H."/>
        </authorList>
    </citation>
    <scope>NUCLEOTIDE SEQUENCE [LARGE SCALE GENOMIC DNA]</scope>
    <source>
        <strain evidence="3 4">Si-c</strain>
    </source>
</reference>
<dbReference type="PRINTS" id="PR00778">
    <property type="entry name" value="HTHARSR"/>
</dbReference>
<dbReference type="EMBL" id="JBFOHK010000002">
    <property type="protein sequence ID" value="MEW9571938.1"/>
    <property type="molecule type" value="Genomic_DNA"/>
</dbReference>
<gene>
    <name evidence="3" type="ORF">ABQJ54_09245</name>
</gene>